<feature type="transmembrane region" description="Helical" evidence="1">
    <location>
        <begin position="57"/>
        <end position="83"/>
    </location>
</feature>
<evidence type="ECO:0000313" key="3">
    <source>
        <dbReference type="Proteomes" id="UP001247754"/>
    </source>
</evidence>
<gene>
    <name evidence="2" type="ORF">RGD00_05360</name>
</gene>
<sequence>MTMRNDLDDRDLDSLFAAAREGAPTDALMARVLADAAAHRPRAAAPPVAVAPARRSWWAALAGGFGGYALAGLGAAALAGLWIGFAVPAAYESVGSGAEMVELIPDETLLLVAALDVEG</sequence>
<dbReference type="RefSeq" id="WP_310456264.1">
    <property type="nucleotide sequence ID" value="NZ_JAVKPH010000004.1"/>
</dbReference>
<dbReference type="EMBL" id="JAVKPH010000004">
    <property type="protein sequence ID" value="MDR5652019.1"/>
    <property type="molecule type" value="Genomic_DNA"/>
</dbReference>
<keyword evidence="1" id="KW-0812">Transmembrane</keyword>
<name>A0ABU1F5A8_9RHOB</name>
<keyword evidence="1" id="KW-1133">Transmembrane helix</keyword>
<protein>
    <submittedName>
        <fullName evidence="2">Dihydroorotate dehydrogenase</fullName>
    </submittedName>
</protein>
<reference evidence="2 3" key="1">
    <citation type="submission" date="2023-09" db="EMBL/GenBank/DDBJ databases">
        <title>Xinfangfangia sedmenti sp. nov., isolated the sedment.</title>
        <authorList>
            <person name="Xu L."/>
        </authorList>
    </citation>
    <scope>NUCLEOTIDE SEQUENCE [LARGE SCALE GENOMIC DNA]</scope>
    <source>
        <strain evidence="2 3">LG-4</strain>
    </source>
</reference>
<keyword evidence="1" id="KW-0472">Membrane</keyword>
<accession>A0ABU1F5A8</accession>
<proteinExistence type="predicted"/>
<evidence type="ECO:0000256" key="1">
    <source>
        <dbReference type="SAM" id="Phobius"/>
    </source>
</evidence>
<evidence type="ECO:0000313" key="2">
    <source>
        <dbReference type="EMBL" id="MDR5652019.1"/>
    </source>
</evidence>
<organism evidence="2 3">
    <name type="scientific">Ruixingdingia sedimenti</name>
    <dbReference type="NCBI Taxonomy" id="3073604"/>
    <lineage>
        <taxon>Bacteria</taxon>
        <taxon>Pseudomonadati</taxon>
        <taxon>Pseudomonadota</taxon>
        <taxon>Alphaproteobacteria</taxon>
        <taxon>Rhodobacterales</taxon>
        <taxon>Paracoccaceae</taxon>
        <taxon>Ruixingdingia</taxon>
    </lineage>
</organism>
<keyword evidence="3" id="KW-1185">Reference proteome</keyword>
<comment type="caution">
    <text evidence="2">The sequence shown here is derived from an EMBL/GenBank/DDBJ whole genome shotgun (WGS) entry which is preliminary data.</text>
</comment>
<dbReference type="Proteomes" id="UP001247754">
    <property type="component" value="Unassembled WGS sequence"/>
</dbReference>